<protein>
    <recommendedName>
        <fullName evidence="2">valine--tRNA ligase</fullName>
        <ecNumber evidence="2">6.1.1.9</ecNumber>
    </recommendedName>
    <alternativeName>
        <fullName evidence="8">Valyl-tRNA synthetase</fullName>
    </alternativeName>
</protein>
<dbReference type="InterPro" id="IPR002300">
    <property type="entry name" value="aa-tRNA-synth_Ia"/>
</dbReference>
<name>A0A2I0HGH9_PUNGR</name>
<feature type="domain" description="Aminoacyl-tRNA synthetase class Ia" evidence="9">
    <location>
        <begin position="1"/>
        <end position="68"/>
    </location>
</feature>
<evidence type="ECO:0000256" key="3">
    <source>
        <dbReference type="ARBA" id="ARBA00022598"/>
    </source>
</evidence>
<reference evidence="10 11" key="1">
    <citation type="submission" date="2017-11" db="EMBL/GenBank/DDBJ databases">
        <title>De-novo sequencing of pomegranate (Punica granatum L.) genome.</title>
        <authorList>
            <person name="Akparov Z."/>
            <person name="Amiraslanov A."/>
            <person name="Hajiyeva S."/>
            <person name="Abbasov M."/>
            <person name="Kaur K."/>
            <person name="Hamwieh A."/>
            <person name="Solovyev V."/>
            <person name="Salamov A."/>
            <person name="Braich B."/>
            <person name="Kosarev P."/>
            <person name="Mahmoud A."/>
            <person name="Hajiyev E."/>
            <person name="Babayeva S."/>
            <person name="Izzatullayeva V."/>
            <person name="Mammadov A."/>
            <person name="Mammadov A."/>
            <person name="Sharifova S."/>
            <person name="Ojaghi J."/>
            <person name="Eynullazada K."/>
            <person name="Bayramov B."/>
            <person name="Abdulazimova A."/>
            <person name="Shahmuradov I."/>
        </authorList>
    </citation>
    <scope>NUCLEOTIDE SEQUENCE [LARGE SCALE GENOMIC DNA]</scope>
    <source>
        <strain evidence="11">cv. AG2017</strain>
        <tissue evidence="10">Leaf</tissue>
    </source>
</reference>
<dbReference type="Pfam" id="PF00133">
    <property type="entry name" value="tRNA-synt_1"/>
    <property type="match status" value="1"/>
</dbReference>
<keyword evidence="11" id="KW-1185">Reference proteome</keyword>
<dbReference type="PANTHER" id="PTHR11946">
    <property type="entry name" value="VALYL-TRNA SYNTHETASES"/>
    <property type="match status" value="1"/>
</dbReference>
<comment type="similarity">
    <text evidence="1">Belongs to the class-I aminoacyl-tRNA synthetase family.</text>
</comment>
<gene>
    <name evidence="10" type="ORF">CRG98_049143</name>
</gene>
<evidence type="ECO:0000256" key="7">
    <source>
        <dbReference type="ARBA" id="ARBA00023146"/>
    </source>
</evidence>
<comment type="caution">
    <text evidence="10">The sequence shown here is derived from an EMBL/GenBank/DDBJ whole genome shotgun (WGS) entry which is preliminary data.</text>
</comment>
<evidence type="ECO:0000313" key="11">
    <source>
        <dbReference type="Proteomes" id="UP000233551"/>
    </source>
</evidence>
<feature type="non-terminal residue" evidence="10">
    <location>
        <position position="70"/>
    </location>
</feature>
<dbReference type="InterPro" id="IPR002303">
    <property type="entry name" value="Valyl-tRNA_ligase"/>
</dbReference>
<dbReference type="SUPFAM" id="SSF52374">
    <property type="entry name" value="Nucleotidylyl transferase"/>
    <property type="match status" value="1"/>
</dbReference>
<evidence type="ECO:0000256" key="5">
    <source>
        <dbReference type="ARBA" id="ARBA00022840"/>
    </source>
</evidence>
<dbReference type="InterPro" id="IPR014729">
    <property type="entry name" value="Rossmann-like_a/b/a_fold"/>
</dbReference>
<dbReference type="GO" id="GO:0006438">
    <property type="term" value="P:valyl-tRNA aminoacylation"/>
    <property type="evidence" value="ECO:0007669"/>
    <property type="project" value="InterPro"/>
</dbReference>
<keyword evidence="3" id="KW-0436">Ligase</keyword>
<evidence type="ECO:0000256" key="8">
    <source>
        <dbReference type="ARBA" id="ARBA00029936"/>
    </source>
</evidence>
<keyword evidence="6" id="KW-0648">Protein biosynthesis</keyword>
<dbReference type="GO" id="GO:0004832">
    <property type="term" value="F:valine-tRNA ligase activity"/>
    <property type="evidence" value="ECO:0007669"/>
    <property type="project" value="UniProtKB-EC"/>
</dbReference>
<dbReference type="EC" id="6.1.1.9" evidence="2"/>
<dbReference type="STRING" id="22663.A0A2I0HGH9"/>
<dbReference type="GO" id="GO:0005524">
    <property type="term" value="F:ATP binding"/>
    <property type="evidence" value="ECO:0007669"/>
    <property type="project" value="UniProtKB-KW"/>
</dbReference>
<dbReference type="Gene3D" id="3.40.50.620">
    <property type="entry name" value="HUPs"/>
    <property type="match status" value="1"/>
</dbReference>
<keyword evidence="7" id="KW-0030">Aminoacyl-tRNA synthetase</keyword>
<dbReference type="Proteomes" id="UP000233551">
    <property type="component" value="Unassembled WGS sequence"/>
</dbReference>
<dbReference type="GO" id="GO:0005829">
    <property type="term" value="C:cytosol"/>
    <property type="evidence" value="ECO:0007669"/>
    <property type="project" value="TreeGrafter"/>
</dbReference>
<dbReference type="EMBL" id="PGOL01035930">
    <property type="protein sequence ID" value="PKI26168.1"/>
    <property type="molecule type" value="Genomic_DNA"/>
</dbReference>
<proteinExistence type="inferred from homology"/>
<evidence type="ECO:0000256" key="1">
    <source>
        <dbReference type="ARBA" id="ARBA00005594"/>
    </source>
</evidence>
<accession>A0A2I0HGH9</accession>
<evidence type="ECO:0000256" key="4">
    <source>
        <dbReference type="ARBA" id="ARBA00022741"/>
    </source>
</evidence>
<evidence type="ECO:0000256" key="2">
    <source>
        <dbReference type="ARBA" id="ARBA00013169"/>
    </source>
</evidence>
<keyword evidence="4" id="KW-0547">Nucleotide-binding</keyword>
<evidence type="ECO:0000259" key="9">
    <source>
        <dbReference type="Pfam" id="PF00133"/>
    </source>
</evidence>
<evidence type="ECO:0000256" key="6">
    <source>
        <dbReference type="ARBA" id="ARBA00022917"/>
    </source>
</evidence>
<dbReference type="AlphaFoldDB" id="A0A2I0HGH9"/>
<dbReference type="PANTHER" id="PTHR11946:SF109">
    <property type="entry name" value="VALINE--TRNA LIGASE"/>
    <property type="match status" value="1"/>
</dbReference>
<organism evidence="10 11">
    <name type="scientific">Punica granatum</name>
    <name type="common">Pomegranate</name>
    <dbReference type="NCBI Taxonomy" id="22663"/>
    <lineage>
        <taxon>Eukaryota</taxon>
        <taxon>Viridiplantae</taxon>
        <taxon>Streptophyta</taxon>
        <taxon>Embryophyta</taxon>
        <taxon>Tracheophyta</taxon>
        <taxon>Spermatophyta</taxon>
        <taxon>Magnoliopsida</taxon>
        <taxon>eudicotyledons</taxon>
        <taxon>Gunneridae</taxon>
        <taxon>Pentapetalae</taxon>
        <taxon>rosids</taxon>
        <taxon>malvids</taxon>
        <taxon>Myrtales</taxon>
        <taxon>Lythraceae</taxon>
        <taxon>Punica</taxon>
    </lineage>
</organism>
<keyword evidence="5" id="KW-0067">ATP-binding</keyword>
<sequence length="70" mass="7633">MSKSLGNVIDPMEVMSGVTLEGLHKRLEEGNLDPRERTIAKTGLARDFPNGIPECGADALRFALLSYTTK</sequence>
<evidence type="ECO:0000313" key="10">
    <source>
        <dbReference type="EMBL" id="PKI26168.1"/>
    </source>
</evidence>